<sequence>MFRLFVQSLCGFMKKYYLAGRCWKTIGLEG</sequence>
<dbReference type="EMBL" id="FR687359">
    <property type="protein sequence ID" value="CBW74026.1"/>
    <property type="molecule type" value="Genomic_DNA"/>
</dbReference>
<dbReference type="Proteomes" id="UP000007437">
    <property type="component" value="Chromosome"/>
</dbReference>
<dbReference type="KEGG" id="brh:RBRH_04043"/>
<dbReference type="AlphaFoldDB" id="E5AMU5"/>
<reference evidence="1 2" key="1">
    <citation type="journal article" date="2011" name="J. Bacteriol.">
        <title>Complete genome sequence of Burkholderia rhizoxinica, an endosymbiont of Rhizopus microsporus.</title>
        <authorList>
            <person name="Lackner G."/>
            <person name="Moebius N."/>
            <person name="Partida-Martinez L."/>
            <person name="Hertweck C."/>
        </authorList>
    </citation>
    <scope>NUCLEOTIDE SEQUENCE [LARGE SCALE GENOMIC DNA]</scope>
    <source>
        <strain evidence="2">DSM 19002 / CIP 109453 / HKI 454</strain>
    </source>
</reference>
<dbReference type="HOGENOM" id="CLU_3402605_0_0_4"/>
<evidence type="ECO:0000313" key="1">
    <source>
        <dbReference type="EMBL" id="CBW74026.1"/>
    </source>
</evidence>
<name>E5AMU5_MYCRK</name>
<accession>E5AMU5</accession>
<protein>
    <submittedName>
        <fullName evidence="1">Uncharacterized protein</fullName>
    </submittedName>
</protein>
<proteinExistence type="predicted"/>
<evidence type="ECO:0000313" key="2">
    <source>
        <dbReference type="Proteomes" id="UP000007437"/>
    </source>
</evidence>
<organism evidence="1 2">
    <name type="scientific">Mycetohabitans rhizoxinica (strain DSM 19002 / CIP 109453 / HKI 454)</name>
    <name type="common">Paraburkholderia rhizoxinica</name>
    <dbReference type="NCBI Taxonomy" id="882378"/>
    <lineage>
        <taxon>Bacteria</taxon>
        <taxon>Pseudomonadati</taxon>
        <taxon>Pseudomonadota</taxon>
        <taxon>Betaproteobacteria</taxon>
        <taxon>Burkholderiales</taxon>
        <taxon>Burkholderiaceae</taxon>
        <taxon>Mycetohabitans</taxon>
    </lineage>
</organism>
<gene>
    <name evidence="1" type="ordered locus">RBRH_04043</name>
</gene>